<dbReference type="GO" id="GO:0005249">
    <property type="term" value="F:voltage-gated potassium channel activity"/>
    <property type="evidence" value="ECO:0007669"/>
    <property type="project" value="InterPro"/>
</dbReference>
<dbReference type="GO" id="GO:0008076">
    <property type="term" value="C:voltage-gated potassium channel complex"/>
    <property type="evidence" value="ECO:0007669"/>
    <property type="project" value="InterPro"/>
</dbReference>
<dbReference type="EnsemblProtists" id="PYU1_T008698">
    <property type="protein sequence ID" value="PYU1_T008698"/>
    <property type="gene ID" value="PYU1_G008681"/>
</dbReference>
<evidence type="ECO:0000256" key="8">
    <source>
        <dbReference type="ARBA" id="ARBA00022989"/>
    </source>
</evidence>
<dbReference type="InterPro" id="IPR028325">
    <property type="entry name" value="VG_K_chnl"/>
</dbReference>
<keyword evidence="3" id="KW-0633">Potassium transport</keyword>
<feature type="transmembrane region" description="Helical" evidence="14">
    <location>
        <begin position="143"/>
        <end position="161"/>
    </location>
</feature>
<dbReference type="AlphaFoldDB" id="K3WUQ1"/>
<evidence type="ECO:0000256" key="13">
    <source>
        <dbReference type="SAM" id="MobiDB-lite"/>
    </source>
</evidence>
<organism evidence="16 17">
    <name type="scientific">Globisporangium ultimum (strain ATCC 200006 / CBS 805.95 / DAOM BR144)</name>
    <name type="common">Pythium ultimum</name>
    <dbReference type="NCBI Taxonomy" id="431595"/>
    <lineage>
        <taxon>Eukaryota</taxon>
        <taxon>Sar</taxon>
        <taxon>Stramenopiles</taxon>
        <taxon>Oomycota</taxon>
        <taxon>Peronosporomycetes</taxon>
        <taxon>Pythiales</taxon>
        <taxon>Pythiaceae</taxon>
        <taxon>Globisporangium</taxon>
    </lineage>
</organism>
<feature type="transmembrane region" description="Helical" evidence="14">
    <location>
        <begin position="214"/>
        <end position="235"/>
    </location>
</feature>
<reference evidence="16" key="3">
    <citation type="submission" date="2015-02" db="UniProtKB">
        <authorList>
            <consortium name="EnsemblProtists"/>
        </authorList>
    </citation>
    <scope>IDENTIFICATION</scope>
    <source>
        <strain evidence="16">DAOM BR144</strain>
    </source>
</reference>
<keyword evidence="2" id="KW-0813">Transport</keyword>
<dbReference type="PANTHER" id="PTHR11537">
    <property type="entry name" value="VOLTAGE-GATED POTASSIUM CHANNEL"/>
    <property type="match status" value="1"/>
</dbReference>
<keyword evidence="9" id="KW-0406">Ion transport</keyword>
<keyword evidence="8 14" id="KW-1133">Transmembrane helix</keyword>
<dbReference type="Pfam" id="PF00520">
    <property type="entry name" value="Ion_trans"/>
    <property type="match status" value="1"/>
</dbReference>
<evidence type="ECO:0000256" key="3">
    <source>
        <dbReference type="ARBA" id="ARBA00022538"/>
    </source>
</evidence>
<dbReference type="Gene3D" id="1.10.287.70">
    <property type="match status" value="1"/>
</dbReference>
<dbReference type="VEuPathDB" id="FungiDB:PYU1_G008681"/>
<keyword evidence="10 14" id="KW-0472">Membrane</keyword>
<dbReference type="InParanoid" id="K3WUQ1"/>
<evidence type="ECO:0000256" key="6">
    <source>
        <dbReference type="ARBA" id="ARBA00022882"/>
    </source>
</evidence>
<comment type="subcellular location">
    <subcellularLocation>
        <location evidence="1">Membrane</location>
        <topology evidence="1">Multi-pass membrane protein</topology>
    </subcellularLocation>
</comment>
<keyword evidence="11" id="KW-0407">Ion channel</keyword>
<evidence type="ECO:0000256" key="14">
    <source>
        <dbReference type="SAM" id="Phobius"/>
    </source>
</evidence>
<dbReference type="PANTHER" id="PTHR11537:SF254">
    <property type="entry name" value="POTASSIUM VOLTAGE-GATED CHANNEL PROTEIN SHAB"/>
    <property type="match status" value="1"/>
</dbReference>
<evidence type="ECO:0000256" key="2">
    <source>
        <dbReference type="ARBA" id="ARBA00022448"/>
    </source>
</evidence>
<evidence type="ECO:0000256" key="4">
    <source>
        <dbReference type="ARBA" id="ARBA00022692"/>
    </source>
</evidence>
<accession>K3WUQ1</accession>
<proteinExistence type="predicted"/>
<dbReference type="EMBL" id="GL376558">
    <property type="status" value="NOT_ANNOTATED_CDS"/>
    <property type="molecule type" value="Genomic_DNA"/>
</dbReference>
<feature type="domain" description="Ion transport" evidence="15">
    <location>
        <begin position="68"/>
        <end position="303"/>
    </location>
</feature>
<dbReference type="SUPFAM" id="SSF81324">
    <property type="entry name" value="Voltage-gated potassium channels"/>
    <property type="match status" value="1"/>
</dbReference>
<protein>
    <recommendedName>
        <fullName evidence="15">Ion transport domain-containing protein</fullName>
    </recommendedName>
</protein>
<keyword evidence="12" id="KW-0175">Coiled coil</keyword>
<evidence type="ECO:0000256" key="12">
    <source>
        <dbReference type="SAM" id="Coils"/>
    </source>
</evidence>
<evidence type="ECO:0000313" key="16">
    <source>
        <dbReference type="EnsemblProtists" id="PYU1_T008698"/>
    </source>
</evidence>
<feature type="transmembrane region" description="Helical" evidence="14">
    <location>
        <begin position="275"/>
        <end position="300"/>
    </location>
</feature>
<name>K3WUQ1_GLOUD</name>
<sequence length="431" mass="49079">MLQSERTGLLPDRNAWDTGERRHVKSPPSTTLLAHRRRHRRSLRKDVWTILRFRQSIQNRSNLQRASYAFEVCILTLIMANVLVAMGISSLIDGVNPENESSGWYDTFLTVSTVIFSVEYALRLWSCVEDERFTHPIIGRLTWMIRPMSVIDLAVLIPFYIELFFKYQLTPSSRGLLTLRGLRLLRVLSFLRLERSYNALKNLRTILSKKKEELGLVTYMTAVIVLTSSTTIFFFENPAQPEVFSSVGVSAWWAVETITSLGYGDIVPITSGGRIFSSILALWGIILFTIPGAVLSSGFVEVMLETQKEKNDALHAALHRTLSREVFTTMSTRDLNNMFLNGQYDSPRSEPSPSFGSFMTPAQTQIEKLQDKVDQLTKTQEKLQTQLSMQEAHLHTILKLLEASQPRSRRVELANEPPPFSEISFKDATHM</sequence>
<reference evidence="17" key="2">
    <citation type="submission" date="2010-04" db="EMBL/GenBank/DDBJ databases">
        <authorList>
            <person name="Buell R."/>
            <person name="Hamilton J."/>
            <person name="Hostetler J."/>
        </authorList>
    </citation>
    <scope>NUCLEOTIDE SEQUENCE [LARGE SCALE GENOMIC DNA]</scope>
    <source>
        <strain evidence="17">DAOM:BR144</strain>
    </source>
</reference>
<evidence type="ECO:0000256" key="1">
    <source>
        <dbReference type="ARBA" id="ARBA00004141"/>
    </source>
</evidence>
<dbReference type="eggNOG" id="KOG3713">
    <property type="taxonomic scope" value="Eukaryota"/>
</dbReference>
<dbReference type="STRING" id="431595.K3WUQ1"/>
<dbReference type="Proteomes" id="UP000019132">
    <property type="component" value="Unassembled WGS sequence"/>
</dbReference>
<keyword evidence="7" id="KW-0630">Potassium</keyword>
<feature type="region of interest" description="Disordered" evidence="13">
    <location>
        <begin position="1"/>
        <end position="31"/>
    </location>
</feature>
<evidence type="ECO:0000256" key="10">
    <source>
        <dbReference type="ARBA" id="ARBA00023136"/>
    </source>
</evidence>
<dbReference type="Gene3D" id="1.20.120.350">
    <property type="entry name" value="Voltage-gated potassium channels. Chain C"/>
    <property type="match status" value="1"/>
</dbReference>
<dbReference type="GO" id="GO:0001508">
    <property type="term" value="P:action potential"/>
    <property type="evidence" value="ECO:0007669"/>
    <property type="project" value="TreeGrafter"/>
</dbReference>
<feature type="region of interest" description="Disordered" evidence="13">
    <location>
        <begin position="407"/>
        <end position="431"/>
    </location>
</feature>
<dbReference type="InterPro" id="IPR005821">
    <property type="entry name" value="Ion_trans_dom"/>
</dbReference>
<evidence type="ECO:0000256" key="5">
    <source>
        <dbReference type="ARBA" id="ARBA00022826"/>
    </source>
</evidence>
<evidence type="ECO:0000259" key="15">
    <source>
        <dbReference type="Pfam" id="PF00520"/>
    </source>
</evidence>
<feature type="transmembrane region" description="Helical" evidence="14">
    <location>
        <begin position="68"/>
        <end position="92"/>
    </location>
</feature>
<evidence type="ECO:0000256" key="9">
    <source>
        <dbReference type="ARBA" id="ARBA00023065"/>
    </source>
</evidence>
<dbReference type="InterPro" id="IPR027359">
    <property type="entry name" value="Volt_channel_dom_sf"/>
</dbReference>
<dbReference type="PRINTS" id="PR00169">
    <property type="entry name" value="KCHANNEL"/>
</dbReference>
<keyword evidence="17" id="KW-1185">Reference proteome</keyword>
<evidence type="ECO:0000256" key="7">
    <source>
        <dbReference type="ARBA" id="ARBA00022958"/>
    </source>
</evidence>
<keyword evidence="6" id="KW-0851">Voltage-gated channel</keyword>
<dbReference type="HOGENOM" id="CLU_011722_1_0_1"/>
<keyword evidence="4 14" id="KW-0812">Transmembrane</keyword>
<feature type="coiled-coil region" evidence="12">
    <location>
        <begin position="359"/>
        <end position="386"/>
    </location>
</feature>
<evidence type="ECO:0000256" key="11">
    <source>
        <dbReference type="ARBA" id="ARBA00023303"/>
    </source>
</evidence>
<keyword evidence="5" id="KW-0631">Potassium channel</keyword>
<reference evidence="17" key="1">
    <citation type="journal article" date="2010" name="Genome Biol.">
        <title>Genome sequence of the necrotrophic plant pathogen Pythium ultimum reveals original pathogenicity mechanisms and effector repertoire.</title>
        <authorList>
            <person name="Levesque C.A."/>
            <person name="Brouwer H."/>
            <person name="Cano L."/>
            <person name="Hamilton J.P."/>
            <person name="Holt C."/>
            <person name="Huitema E."/>
            <person name="Raffaele S."/>
            <person name="Robideau G.P."/>
            <person name="Thines M."/>
            <person name="Win J."/>
            <person name="Zerillo M.M."/>
            <person name="Beakes G.W."/>
            <person name="Boore J.L."/>
            <person name="Busam D."/>
            <person name="Dumas B."/>
            <person name="Ferriera S."/>
            <person name="Fuerstenberg S.I."/>
            <person name="Gachon C.M."/>
            <person name="Gaulin E."/>
            <person name="Govers F."/>
            <person name="Grenville-Briggs L."/>
            <person name="Horner N."/>
            <person name="Hostetler J."/>
            <person name="Jiang R.H."/>
            <person name="Johnson J."/>
            <person name="Krajaejun T."/>
            <person name="Lin H."/>
            <person name="Meijer H.J."/>
            <person name="Moore B."/>
            <person name="Morris P."/>
            <person name="Phuntmart V."/>
            <person name="Puiu D."/>
            <person name="Shetty J."/>
            <person name="Stajich J.E."/>
            <person name="Tripathy S."/>
            <person name="Wawra S."/>
            <person name="van West P."/>
            <person name="Whitty B.R."/>
            <person name="Coutinho P.M."/>
            <person name="Henrissat B."/>
            <person name="Martin F."/>
            <person name="Thomas P.D."/>
            <person name="Tyler B.M."/>
            <person name="De Vries R.P."/>
            <person name="Kamoun S."/>
            <person name="Yandell M."/>
            <person name="Tisserat N."/>
            <person name="Buell C.R."/>
        </authorList>
    </citation>
    <scope>NUCLEOTIDE SEQUENCE</scope>
    <source>
        <strain evidence="17">DAOM:BR144</strain>
    </source>
</reference>
<evidence type="ECO:0000313" key="17">
    <source>
        <dbReference type="Proteomes" id="UP000019132"/>
    </source>
</evidence>